<dbReference type="Proteomes" id="UP001159428">
    <property type="component" value="Unassembled WGS sequence"/>
</dbReference>
<keyword evidence="3" id="KW-0863">Zinc-finger</keyword>
<evidence type="ECO:0000256" key="5">
    <source>
        <dbReference type="PROSITE-ProRule" id="PRU00087"/>
    </source>
</evidence>
<dbReference type="Gene3D" id="2.60.40.10">
    <property type="entry name" value="Immunoglobulins"/>
    <property type="match status" value="1"/>
</dbReference>
<feature type="region of interest" description="Disordered" evidence="7">
    <location>
        <begin position="606"/>
        <end position="634"/>
    </location>
</feature>
<evidence type="ECO:0000313" key="9">
    <source>
        <dbReference type="Proteomes" id="UP001159428"/>
    </source>
</evidence>
<dbReference type="Pfam" id="PF00630">
    <property type="entry name" value="Filamin"/>
    <property type="match status" value="1"/>
</dbReference>
<evidence type="ECO:0000256" key="2">
    <source>
        <dbReference type="ARBA" id="ARBA00022737"/>
    </source>
</evidence>
<dbReference type="GO" id="GO:0000209">
    <property type="term" value="P:protein polyubiquitination"/>
    <property type="evidence" value="ECO:0007669"/>
    <property type="project" value="TreeGrafter"/>
</dbReference>
<dbReference type="InterPro" id="IPR001258">
    <property type="entry name" value="NHL_repeat"/>
</dbReference>
<dbReference type="CDD" id="cd05819">
    <property type="entry name" value="NHL"/>
    <property type="match status" value="1"/>
</dbReference>
<evidence type="ECO:0000256" key="7">
    <source>
        <dbReference type="SAM" id="MobiDB-lite"/>
    </source>
</evidence>
<feature type="repeat" description="Filamin" evidence="5">
    <location>
        <begin position="620"/>
        <end position="720"/>
    </location>
</feature>
<organism evidence="8 9">
    <name type="scientific">Pocillopora meandrina</name>
    <dbReference type="NCBI Taxonomy" id="46732"/>
    <lineage>
        <taxon>Eukaryota</taxon>
        <taxon>Metazoa</taxon>
        <taxon>Cnidaria</taxon>
        <taxon>Anthozoa</taxon>
        <taxon>Hexacorallia</taxon>
        <taxon>Scleractinia</taxon>
        <taxon>Astrocoeniina</taxon>
        <taxon>Pocilloporidae</taxon>
        <taxon>Pocillopora</taxon>
    </lineage>
</organism>
<dbReference type="SUPFAM" id="SSF101898">
    <property type="entry name" value="NHL repeat"/>
    <property type="match status" value="1"/>
</dbReference>
<evidence type="ECO:0000256" key="6">
    <source>
        <dbReference type="PROSITE-ProRule" id="PRU00504"/>
    </source>
</evidence>
<dbReference type="InterPro" id="IPR014756">
    <property type="entry name" value="Ig_E-set"/>
</dbReference>
<dbReference type="GO" id="GO:0043161">
    <property type="term" value="P:proteasome-mediated ubiquitin-dependent protein catabolic process"/>
    <property type="evidence" value="ECO:0007669"/>
    <property type="project" value="TreeGrafter"/>
</dbReference>
<gene>
    <name evidence="8" type="ORF">PMEA_00013030</name>
</gene>
<dbReference type="AlphaFoldDB" id="A0AAU9WX65"/>
<feature type="repeat" description="NHL" evidence="6">
    <location>
        <begin position="914"/>
        <end position="957"/>
    </location>
</feature>
<dbReference type="InterPro" id="IPR011042">
    <property type="entry name" value="6-blade_b-propeller_TolB-like"/>
</dbReference>
<evidence type="ECO:0000256" key="4">
    <source>
        <dbReference type="ARBA" id="ARBA00022833"/>
    </source>
</evidence>
<dbReference type="InterPro" id="IPR050952">
    <property type="entry name" value="TRIM-NHL_E3_ligases"/>
</dbReference>
<comment type="caution">
    <text evidence="8">The sequence shown here is derived from an EMBL/GenBank/DDBJ whole genome shotgun (WGS) entry which is preliminary data.</text>
</comment>
<keyword evidence="2" id="KW-0677">Repeat</keyword>
<dbReference type="GO" id="GO:0008270">
    <property type="term" value="F:zinc ion binding"/>
    <property type="evidence" value="ECO:0007669"/>
    <property type="project" value="UniProtKB-KW"/>
</dbReference>
<dbReference type="PANTHER" id="PTHR24104">
    <property type="entry name" value="E3 UBIQUITIN-PROTEIN LIGASE NHLRC1-RELATED"/>
    <property type="match status" value="1"/>
</dbReference>
<dbReference type="Gene3D" id="2.120.10.30">
    <property type="entry name" value="TolB, C-terminal domain"/>
    <property type="match status" value="2"/>
</dbReference>
<keyword evidence="9" id="KW-1185">Reference proteome</keyword>
<evidence type="ECO:0000313" key="8">
    <source>
        <dbReference type="EMBL" id="CAH3128615.1"/>
    </source>
</evidence>
<dbReference type="InterPro" id="IPR017868">
    <property type="entry name" value="Filamin/ABP280_repeat-like"/>
</dbReference>
<dbReference type="PANTHER" id="PTHR24104:SF47">
    <property type="entry name" value="E3 UBIQUITIN-PROTEIN LIGASE NHLRC1"/>
    <property type="match status" value="1"/>
</dbReference>
<dbReference type="SMART" id="SM00557">
    <property type="entry name" value="IG_FLMN"/>
    <property type="match status" value="1"/>
</dbReference>
<dbReference type="InterPro" id="IPR001298">
    <property type="entry name" value="Filamin/ABP280_rpt"/>
</dbReference>
<feature type="compositionally biased region" description="Basic and acidic residues" evidence="7">
    <location>
        <begin position="622"/>
        <end position="634"/>
    </location>
</feature>
<reference evidence="8 9" key="1">
    <citation type="submission" date="2022-05" db="EMBL/GenBank/DDBJ databases">
        <authorList>
            <consortium name="Genoscope - CEA"/>
            <person name="William W."/>
        </authorList>
    </citation>
    <scope>NUCLEOTIDE SEQUENCE [LARGE SCALE GENOMIC DNA]</scope>
</reference>
<dbReference type="GO" id="GO:0061630">
    <property type="term" value="F:ubiquitin protein ligase activity"/>
    <property type="evidence" value="ECO:0007669"/>
    <property type="project" value="TreeGrafter"/>
</dbReference>
<proteinExistence type="predicted"/>
<dbReference type="EMBL" id="CALNXJ010000023">
    <property type="protein sequence ID" value="CAH3128615.1"/>
    <property type="molecule type" value="Genomic_DNA"/>
</dbReference>
<dbReference type="PROSITE" id="PS51125">
    <property type="entry name" value="NHL"/>
    <property type="match status" value="2"/>
</dbReference>
<protein>
    <recommendedName>
        <fullName evidence="10">E3 ubiquitin-protein ligase TRIM71</fullName>
    </recommendedName>
</protein>
<dbReference type="SUPFAM" id="SSF81296">
    <property type="entry name" value="E set domains"/>
    <property type="match status" value="1"/>
</dbReference>
<keyword evidence="4" id="KW-0862">Zinc</keyword>
<dbReference type="InterPro" id="IPR013783">
    <property type="entry name" value="Ig-like_fold"/>
</dbReference>
<sequence length="996" mass="111483">MAGEGADLATDGVRAALEMTASASTSGFFVSVKIDSPILAGVALAGALSLGAFYLSKRHSVENAIRNGLEERNENGADPEVRNIGDGSILVELYCHTDLSLLQFVDDLEAEKVKHRLQEEFCNIGFNRELVVTIRNAKEVYKKVQEIRFSLLRDVTHAAQVGETQMQKLNLCDTEAPHEIKLKVVPQNLDVKKQDTSNHQFSADINMFLKQNTLSPTEGLNALLKGLEDTYNLSIQALKFEGLEIRVECVTLGSLERLWRYFLSRRLNEIAEMYILTDEVKKKLNLKNMRLTTVIKEEDYETCRRSFIERVKPSSAGKSQGAVMELREIIVKITTHNADGENLKESNQNFGADVLMFLNCNTFSPTKGMGLFLKHIEDAYNLRTKALGFSCLEIGLECATAQGLECLWTDFESGYLNETAERCLLTDEVTENPQMKDVRVKTVIKDGEYFACRKSFFEPTKPTKGVASPGNVTESHEMSVKITSHNVDAVKKEKLNQYFQQEVKNYNAFFQTEGLADFLGRFRNKCNVRIKAVGLGSLEIRVECPTLESLENLKSDYCSGYLDEMAEKCMLTDDVRQKLNLKDVSLKVVIRQEDYDRCRKSFLGPVRPSSEVTNPENIPSYHTDHSKSQAEGNGLKEAEQGAEANFTITTRDSEGKPFYSKQEDVTVTIRSRTGKEEVKTIDLKDGNYTVYYKPKSAGRHDVTIVINGWPLTGSPWRVNVKPYQYKVVKSCGSSGNGEGEFHLPRSIAKNEKTGEIIVADTLNGRLQVFDKNLKYLRTIGGETGLPTGAALKIHEPGSVAVARNGDTIVIDNDGPSRQMLLITDDGQFIQKFTKHVITPRTVFVTNDDGHVIVCNDVDGKIKVLSSDGAQLLQSFSVPYYDHRPNSVFYHQEKFFVLYSTADCVKVFNKEGLFLFNIGSKGSGEGQFLCPCGLVVDAFDNLIVCDNGNRRLQMFTLDGEFLCSFDQENRKPWAITVCKNGDLLVTDTLHNCVLILR</sequence>
<evidence type="ECO:0000256" key="3">
    <source>
        <dbReference type="ARBA" id="ARBA00022771"/>
    </source>
</evidence>
<accession>A0AAU9WX65</accession>
<evidence type="ECO:0000256" key="1">
    <source>
        <dbReference type="ARBA" id="ARBA00022723"/>
    </source>
</evidence>
<name>A0AAU9WX65_9CNID</name>
<keyword evidence="1" id="KW-0479">Metal-binding</keyword>
<feature type="repeat" description="NHL" evidence="6">
    <location>
        <begin position="728"/>
        <end position="772"/>
    </location>
</feature>
<dbReference type="Pfam" id="PF17170">
    <property type="entry name" value="DUF5128"/>
    <property type="match status" value="1"/>
</dbReference>
<dbReference type="PROSITE" id="PS50194">
    <property type="entry name" value="FILAMIN_REPEAT"/>
    <property type="match status" value="1"/>
</dbReference>
<evidence type="ECO:0008006" key="10">
    <source>
        <dbReference type="Google" id="ProtNLM"/>
    </source>
</evidence>